<organism evidence="2 3">
    <name type="scientific">Convivina intestini</name>
    <dbReference type="NCBI Taxonomy" id="1505726"/>
    <lineage>
        <taxon>Bacteria</taxon>
        <taxon>Bacillati</taxon>
        <taxon>Bacillota</taxon>
        <taxon>Bacilli</taxon>
        <taxon>Lactobacillales</taxon>
        <taxon>Lactobacillaceae</taxon>
        <taxon>Convivina</taxon>
    </lineage>
</organism>
<dbReference type="PANTHER" id="PTHR38440">
    <property type="entry name" value="UPF0398 PROTEIN YPSA"/>
    <property type="match status" value="1"/>
</dbReference>
<dbReference type="SUPFAM" id="SSF102405">
    <property type="entry name" value="MCP/YpsA-like"/>
    <property type="match status" value="1"/>
</dbReference>
<comment type="similarity">
    <text evidence="1">Belongs to the UPF0398 family.</text>
</comment>
<evidence type="ECO:0000313" key="2">
    <source>
        <dbReference type="EMBL" id="PVY85218.1"/>
    </source>
</evidence>
<evidence type="ECO:0000256" key="1">
    <source>
        <dbReference type="HAMAP-Rule" id="MF_01575"/>
    </source>
</evidence>
<comment type="caution">
    <text evidence="2">The sequence shown here is derived from an EMBL/GenBank/DDBJ whole genome shotgun (WGS) entry which is preliminary data.</text>
</comment>
<dbReference type="Pfam" id="PF06908">
    <property type="entry name" value="YpsA"/>
    <property type="match status" value="1"/>
</dbReference>
<proteinExistence type="inferred from homology"/>
<keyword evidence="3" id="KW-1185">Reference proteome</keyword>
<dbReference type="EMBL" id="QEKT01000002">
    <property type="protein sequence ID" value="PVY85218.1"/>
    <property type="molecule type" value="Genomic_DNA"/>
</dbReference>
<name>A0A2U1DC22_9LACO</name>
<protein>
    <recommendedName>
        <fullName evidence="1">UPF0398 protein C7384_10236</fullName>
    </recommendedName>
</protein>
<accession>A0A2U1DC22</accession>
<reference evidence="2 3" key="1">
    <citation type="submission" date="2018-04" db="EMBL/GenBank/DDBJ databases">
        <title>Genomic Encyclopedia of Type Strains, Phase IV (KMG-IV): sequencing the most valuable type-strain genomes for metagenomic binning, comparative biology and taxonomic classification.</title>
        <authorList>
            <person name="Goeker M."/>
        </authorList>
    </citation>
    <scope>NUCLEOTIDE SEQUENCE [LARGE SCALE GENOMIC DNA]</scope>
    <source>
        <strain evidence="2 3">DSM 28795</strain>
    </source>
</reference>
<dbReference type="OrthoDB" id="2301957at2"/>
<dbReference type="PANTHER" id="PTHR38440:SF1">
    <property type="entry name" value="UPF0398 PROTEIN SPR0331"/>
    <property type="match status" value="1"/>
</dbReference>
<dbReference type="Proteomes" id="UP000245433">
    <property type="component" value="Unassembled WGS sequence"/>
</dbReference>
<sequence length="186" mass="21490">MRMWVSGYRSYELGVFKDNDPKIQVIQYALRTFFVEQIDLGLEWIITGGQLGIEQWAIQVAQELKADYPDLKIAMILPFADFGGNWQPAKQAVLAQLKTQVDFFGTVSNQKYQNPSQLQQYQDFLLGHTDQAALVYDAEFEGKAQYDYQKILAYQAKHPYPLQLLDMDNLQEAALDLQEQRENNLD</sequence>
<dbReference type="NCBIfam" id="NF010181">
    <property type="entry name" value="PRK13660.1"/>
    <property type="match status" value="1"/>
</dbReference>
<dbReference type="Gene3D" id="3.40.50.450">
    <property type="match status" value="1"/>
</dbReference>
<dbReference type="HAMAP" id="MF_01575">
    <property type="entry name" value="UPF0398"/>
    <property type="match status" value="1"/>
</dbReference>
<gene>
    <name evidence="2" type="ORF">C7384_10236</name>
</gene>
<dbReference type="RefSeq" id="WP_089939485.1">
    <property type="nucleotide sequence ID" value="NZ_CAKOEX010000002.1"/>
</dbReference>
<evidence type="ECO:0000313" key="3">
    <source>
        <dbReference type="Proteomes" id="UP000245433"/>
    </source>
</evidence>
<dbReference type="InterPro" id="IPR010697">
    <property type="entry name" value="YspA"/>
</dbReference>
<dbReference type="AlphaFoldDB" id="A0A2U1DC22"/>
<dbReference type="PIRSF" id="PIRSF021290">
    <property type="entry name" value="DUF1273"/>
    <property type="match status" value="1"/>
</dbReference>